<dbReference type="SUPFAM" id="SSF50978">
    <property type="entry name" value="WD40 repeat-like"/>
    <property type="match status" value="1"/>
</dbReference>
<feature type="repeat" description="WD" evidence="6">
    <location>
        <begin position="109"/>
        <end position="140"/>
    </location>
</feature>
<gene>
    <name evidence="8" type="ORF">AYI69_g4173</name>
</gene>
<evidence type="ECO:0000313" key="9">
    <source>
        <dbReference type="Proteomes" id="UP000187429"/>
    </source>
</evidence>
<sequence length="898" mass="102709">MTEQFYYGILALCHQPQKTLSRSAIEHAFHDGNVAVLDERIRNKLVGKGSGLILKTGQSVANDISCNPADMNKIAVAYGNGRIGLWDIRQSKSPYYSIFAHIAGRAQCVSWHENGKFVASGGSDGLIRVWNISNYDDYKLINSINSNTENVNNNKSEVQRNFVNFNSPSHVRRIAWRPGHPSQIASCSLNSDYKVYIWDMNKPSRSSYFQDKHTDVVTSFLWQGEDKVWSCGNDGKLVISDSNLDFYDVGNSLSSYSADISLYQEAAFAFKTSSYNQSYINGDSGDQISGLELLSIKDLDIEKLQDYYNSSILGNRLDKSIYYPQMSPSHAKEIKIMSRVGNQFNEISYYASSYSLDSHNMIESFRINSIAAKNFGRPDLEKDWSFLAFVFHDTSVYNNDLNLRLENAEHNKIEKESYESHSSPIIEAHLSFSSDPDIEPDFYGYGNSPNNTREINTPKTPLHNSAPIVNSLELYQSFLINTNYKKLKASLFLKKCKKSSSRPKNTGVKSTKLEKNKRIYCNYKKKSNRCYSLVRKNNEKLYPKNNSPPLSENKDLAEIGSNIDDRKSLFNYLSDSTKSYNESSYIKAVKKDLNLGHVPMSRDVKYSSAPISNTASSEIIHKKKYQKGFNINSASDISLRRFVFTKNQPLFDKSLYNLIKNSKCEPSPLELVLYSALNKISHTNYLNSREKKFGMLSRPLCRKPKLDKNFKYIKSLRSPVGFDSYYLNSRSRSENSAKSLSNSNIKKETDFSELSDVSNISHTQKSRLQKSRYDFYAYNSHEITEKKKFKKLRKKHKALNITSKNWLKQKKSIDSNDEWRDDSPIGEGENKANNSSNFLNNIDHNLSSDLLLSNKISFEGSHFFDNQIVSKQRYKINLAIKLCEYHADMVYIINFILF</sequence>
<dbReference type="PROSITE" id="PS50082">
    <property type="entry name" value="WD_REPEATS_2"/>
    <property type="match status" value="1"/>
</dbReference>
<dbReference type="Gene3D" id="2.130.10.10">
    <property type="entry name" value="YVTN repeat-like/Quinoprotein amine dehydrogenase"/>
    <property type="match status" value="1"/>
</dbReference>
<dbReference type="InterPro" id="IPR037590">
    <property type="entry name" value="WDR24"/>
</dbReference>
<reference evidence="9" key="1">
    <citation type="submission" date="2017-01" db="EMBL/GenBank/DDBJ databases">
        <authorList>
            <person name="Wang Y."/>
            <person name="White M."/>
            <person name="Kvist S."/>
            <person name="Moncalvo J.-M."/>
        </authorList>
    </citation>
    <scope>NUCLEOTIDE SEQUENCE [LARGE SCALE GENOMIC DNA]</scope>
    <source>
        <strain evidence="9">ID-206-W2</strain>
    </source>
</reference>
<comment type="caution">
    <text evidence="8">The sequence shown here is derived from an EMBL/GenBank/DDBJ whole genome shotgun (WGS) entry which is preliminary data.</text>
</comment>
<dbReference type="GO" id="GO:0005774">
    <property type="term" value="C:vacuolar membrane"/>
    <property type="evidence" value="ECO:0007669"/>
    <property type="project" value="TreeGrafter"/>
</dbReference>
<evidence type="ECO:0000256" key="1">
    <source>
        <dbReference type="ARBA" id="ARBA00022574"/>
    </source>
</evidence>
<proteinExistence type="predicted"/>
<dbReference type="PROSITE" id="PS00678">
    <property type="entry name" value="WD_REPEATS_1"/>
    <property type="match status" value="1"/>
</dbReference>
<evidence type="ECO:0000256" key="4">
    <source>
        <dbReference type="ARBA" id="ARBA00022771"/>
    </source>
</evidence>
<evidence type="ECO:0000256" key="3">
    <source>
        <dbReference type="ARBA" id="ARBA00022737"/>
    </source>
</evidence>
<dbReference type="EMBL" id="LSSM01001574">
    <property type="protein sequence ID" value="OMJ25798.1"/>
    <property type="molecule type" value="Genomic_DNA"/>
</dbReference>
<dbReference type="GO" id="GO:1904263">
    <property type="term" value="P:positive regulation of TORC1 signaling"/>
    <property type="evidence" value="ECO:0007669"/>
    <property type="project" value="TreeGrafter"/>
</dbReference>
<dbReference type="InterPro" id="IPR036322">
    <property type="entry name" value="WD40_repeat_dom_sf"/>
</dbReference>
<keyword evidence="3" id="KW-0677">Repeat</keyword>
<accession>A0A1R1YFV6</accession>
<dbReference type="GO" id="GO:0005829">
    <property type="term" value="C:cytosol"/>
    <property type="evidence" value="ECO:0007669"/>
    <property type="project" value="TreeGrafter"/>
</dbReference>
<name>A0A1R1YFV6_9FUNG</name>
<dbReference type="Pfam" id="PF00400">
    <property type="entry name" value="WD40"/>
    <property type="match status" value="1"/>
</dbReference>
<organism evidence="8 9">
    <name type="scientific">Smittium culicis</name>
    <dbReference type="NCBI Taxonomy" id="133412"/>
    <lineage>
        <taxon>Eukaryota</taxon>
        <taxon>Fungi</taxon>
        <taxon>Fungi incertae sedis</taxon>
        <taxon>Zoopagomycota</taxon>
        <taxon>Kickxellomycotina</taxon>
        <taxon>Harpellomycetes</taxon>
        <taxon>Harpellales</taxon>
        <taxon>Legeriomycetaceae</taxon>
        <taxon>Smittium</taxon>
    </lineage>
</organism>
<evidence type="ECO:0000256" key="6">
    <source>
        <dbReference type="PROSITE-ProRule" id="PRU00221"/>
    </source>
</evidence>
<protein>
    <submittedName>
        <fullName evidence="8">WD repeat-containing protein 24-like protein</fullName>
    </submittedName>
</protein>
<evidence type="ECO:0000256" key="2">
    <source>
        <dbReference type="ARBA" id="ARBA00022723"/>
    </source>
</evidence>
<dbReference type="GO" id="GO:0016239">
    <property type="term" value="P:positive regulation of macroautophagy"/>
    <property type="evidence" value="ECO:0007669"/>
    <property type="project" value="TreeGrafter"/>
</dbReference>
<dbReference type="InterPro" id="IPR015943">
    <property type="entry name" value="WD40/YVTN_repeat-like_dom_sf"/>
</dbReference>
<dbReference type="GO" id="GO:0008270">
    <property type="term" value="F:zinc ion binding"/>
    <property type="evidence" value="ECO:0007669"/>
    <property type="project" value="UniProtKB-KW"/>
</dbReference>
<dbReference type="OrthoDB" id="60955at2759"/>
<dbReference type="SMART" id="SM00320">
    <property type="entry name" value="WD40"/>
    <property type="match status" value="4"/>
</dbReference>
<dbReference type="InterPro" id="IPR001680">
    <property type="entry name" value="WD40_rpt"/>
</dbReference>
<feature type="region of interest" description="Disordered" evidence="7">
    <location>
        <begin position="815"/>
        <end position="836"/>
    </location>
</feature>
<keyword evidence="9" id="KW-1185">Reference proteome</keyword>
<dbReference type="PANTHER" id="PTHR46200">
    <property type="entry name" value="GATOR COMPLEX PROTEIN WDR24"/>
    <property type="match status" value="1"/>
</dbReference>
<keyword evidence="1 6" id="KW-0853">WD repeat</keyword>
<evidence type="ECO:0000313" key="8">
    <source>
        <dbReference type="EMBL" id="OMJ25798.1"/>
    </source>
</evidence>
<evidence type="ECO:0000256" key="7">
    <source>
        <dbReference type="SAM" id="MobiDB-lite"/>
    </source>
</evidence>
<keyword evidence="5" id="KW-0862">Zinc</keyword>
<keyword evidence="4" id="KW-0863">Zinc-finger</keyword>
<dbReference type="PANTHER" id="PTHR46200:SF1">
    <property type="entry name" value="GATOR COMPLEX PROTEIN WDR24"/>
    <property type="match status" value="1"/>
</dbReference>
<dbReference type="AlphaFoldDB" id="A0A1R1YFV6"/>
<dbReference type="PROSITE" id="PS50294">
    <property type="entry name" value="WD_REPEATS_REGION"/>
    <property type="match status" value="1"/>
</dbReference>
<dbReference type="InterPro" id="IPR019775">
    <property type="entry name" value="WD40_repeat_CS"/>
</dbReference>
<keyword evidence="2" id="KW-0479">Metal-binding</keyword>
<dbReference type="GO" id="GO:0061700">
    <property type="term" value="C:GATOR2 complex"/>
    <property type="evidence" value="ECO:0007669"/>
    <property type="project" value="TreeGrafter"/>
</dbReference>
<evidence type="ECO:0000256" key="5">
    <source>
        <dbReference type="ARBA" id="ARBA00022833"/>
    </source>
</evidence>
<dbReference type="Proteomes" id="UP000187429">
    <property type="component" value="Unassembled WGS sequence"/>
</dbReference>